<organism evidence="1 2">
    <name type="scientific">Formosa maritima</name>
    <dbReference type="NCBI Taxonomy" id="2592046"/>
    <lineage>
        <taxon>Bacteria</taxon>
        <taxon>Pseudomonadati</taxon>
        <taxon>Bacteroidota</taxon>
        <taxon>Flavobacteriia</taxon>
        <taxon>Flavobacteriales</taxon>
        <taxon>Flavobacteriaceae</taxon>
        <taxon>Formosa</taxon>
    </lineage>
</organism>
<evidence type="ECO:0000313" key="2">
    <source>
        <dbReference type="Proteomes" id="UP000324550"/>
    </source>
</evidence>
<keyword evidence="2" id="KW-1185">Reference proteome</keyword>
<comment type="caution">
    <text evidence="1">The sequence shown here is derived from an EMBL/GenBank/DDBJ whole genome shotgun (WGS) entry which is preliminary data.</text>
</comment>
<dbReference type="AlphaFoldDB" id="A0A5D0G7N1"/>
<accession>A0A5D0G7N1</accession>
<protein>
    <submittedName>
        <fullName evidence="1">WbqC family protein</fullName>
    </submittedName>
</protein>
<dbReference type="Proteomes" id="UP000324550">
    <property type="component" value="Unassembled WGS sequence"/>
</dbReference>
<proteinExistence type="predicted"/>
<gene>
    <name evidence="1" type="ORF">FVF61_09520</name>
</gene>
<dbReference type="Pfam" id="PF08889">
    <property type="entry name" value="WbqC"/>
    <property type="match status" value="2"/>
</dbReference>
<dbReference type="InterPro" id="IPR014985">
    <property type="entry name" value="WbqC"/>
</dbReference>
<dbReference type="EMBL" id="VSFC01000050">
    <property type="protein sequence ID" value="TYA53842.1"/>
    <property type="molecule type" value="Genomic_DNA"/>
</dbReference>
<sequence length="206" mass="24273">MNILIHPTYFPNLAHFVAIAQAEEVTFEMDDNYQKQTYRNRTYIYGANGKLQLSIPIIHSQKERQKYRDLKIYNAENWQAIHWKSLETAYRTSPFFEFYEDDIQPLFTQKADYLLDFNMSCLNVVLDSLQLNLNSSKTDIFQKKTEGKTDFRHLANARKEQVYNFDTYTQVFGNKHGFINNLSILDLLFNEGPNALNYLEAQKLSL</sequence>
<dbReference type="RefSeq" id="WP_148455687.1">
    <property type="nucleotide sequence ID" value="NZ_VSFC01000050.1"/>
</dbReference>
<reference evidence="1 2" key="1">
    <citation type="submission" date="2019-08" db="EMBL/GenBank/DDBJ databases">
        <title>Formosa sediminis sp. nov., isolated from marine sediment.</title>
        <authorList>
            <person name="Cao W.R."/>
        </authorList>
    </citation>
    <scope>NUCLEOTIDE SEQUENCE [LARGE SCALE GENOMIC DNA]</scope>
    <source>
        <strain evidence="1 2">1494</strain>
    </source>
</reference>
<name>A0A5D0G7N1_9FLAO</name>
<evidence type="ECO:0000313" key="1">
    <source>
        <dbReference type="EMBL" id="TYA53842.1"/>
    </source>
</evidence>
<dbReference type="OrthoDB" id="1523452at2"/>